<dbReference type="AlphaFoldDB" id="S2JD70"/>
<name>S2JD70_MUCC1</name>
<sequence>MSTLNSFFTTRKPRNTSINREKILTPSGGEIKQQFAVQAPQPVYEVLPKQQAIHATLIKNETRSFAAKKKLSQDNGKSRNSILHYLSPVKKINHTIEETTTPLCEIRQNIPVNHVWNIILEEFDPQSQPNQFEASPTPSPTLEKAELCTVNDMLMSKNRRRKLEQGLQDNTSRRIRIRTVGPSSSSSIDIFCIEDYLFEDTNEDLTRPLRNKHTFRESNAFFMEMLESLVYPE</sequence>
<dbReference type="EMBL" id="KE123954">
    <property type="protein sequence ID" value="EPB88231.1"/>
    <property type="molecule type" value="Genomic_DNA"/>
</dbReference>
<gene>
    <name evidence="1" type="ORF">HMPREF1544_04939</name>
</gene>
<protein>
    <submittedName>
        <fullName evidence="1">Uncharacterized protein</fullName>
    </submittedName>
</protein>
<dbReference type="OrthoDB" id="2251537at2759"/>
<dbReference type="OMA" id="FFMEMLE"/>
<evidence type="ECO:0000313" key="2">
    <source>
        <dbReference type="Proteomes" id="UP000014254"/>
    </source>
</evidence>
<organism evidence="1 2">
    <name type="scientific">Mucor circinelloides f. circinelloides (strain 1006PhL)</name>
    <name type="common">Mucormycosis agent</name>
    <name type="synonym">Calyptromyces circinelloides</name>
    <dbReference type="NCBI Taxonomy" id="1220926"/>
    <lineage>
        <taxon>Eukaryota</taxon>
        <taxon>Fungi</taxon>
        <taxon>Fungi incertae sedis</taxon>
        <taxon>Mucoromycota</taxon>
        <taxon>Mucoromycotina</taxon>
        <taxon>Mucoromycetes</taxon>
        <taxon>Mucorales</taxon>
        <taxon>Mucorineae</taxon>
        <taxon>Mucoraceae</taxon>
        <taxon>Mucor</taxon>
    </lineage>
</organism>
<proteinExistence type="predicted"/>
<dbReference type="Proteomes" id="UP000014254">
    <property type="component" value="Unassembled WGS sequence"/>
</dbReference>
<dbReference type="VEuPathDB" id="FungiDB:HMPREF1544_04939"/>
<evidence type="ECO:0000313" key="1">
    <source>
        <dbReference type="EMBL" id="EPB88231.1"/>
    </source>
</evidence>
<reference evidence="2" key="1">
    <citation type="submission" date="2013-05" db="EMBL/GenBank/DDBJ databases">
        <title>The Genome sequence of Mucor circinelloides f. circinelloides 1006PhL.</title>
        <authorList>
            <consortium name="The Broad Institute Genomics Platform"/>
            <person name="Cuomo C."/>
            <person name="Earl A."/>
            <person name="Findley K."/>
            <person name="Lee S.C."/>
            <person name="Walker B."/>
            <person name="Young S."/>
            <person name="Zeng Q."/>
            <person name="Gargeya S."/>
            <person name="Fitzgerald M."/>
            <person name="Haas B."/>
            <person name="Abouelleil A."/>
            <person name="Allen A.W."/>
            <person name="Alvarado L."/>
            <person name="Arachchi H.M."/>
            <person name="Berlin A.M."/>
            <person name="Chapman S.B."/>
            <person name="Gainer-Dewar J."/>
            <person name="Goldberg J."/>
            <person name="Griggs A."/>
            <person name="Gujja S."/>
            <person name="Hansen M."/>
            <person name="Howarth C."/>
            <person name="Imamovic A."/>
            <person name="Ireland A."/>
            <person name="Larimer J."/>
            <person name="McCowan C."/>
            <person name="Murphy C."/>
            <person name="Pearson M."/>
            <person name="Poon T.W."/>
            <person name="Priest M."/>
            <person name="Roberts A."/>
            <person name="Saif S."/>
            <person name="Shea T."/>
            <person name="Sisk P."/>
            <person name="Sykes S."/>
            <person name="Wortman J."/>
            <person name="Nusbaum C."/>
            <person name="Birren B."/>
        </authorList>
    </citation>
    <scope>NUCLEOTIDE SEQUENCE [LARGE SCALE GENOMIC DNA]</scope>
    <source>
        <strain evidence="2">1006PhL</strain>
    </source>
</reference>
<dbReference type="InParanoid" id="S2JD70"/>
<accession>S2JD70</accession>
<keyword evidence="2" id="KW-1185">Reference proteome</keyword>